<dbReference type="AlphaFoldDB" id="A0ABD1LAN5"/>
<dbReference type="Gene3D" id="3.80.10.10">
    <property type="entry name" value="Ribonuclease Inhibitor"/>
    <property type="match status" value="1"/>
</dbReference>
<dbReference type="PRINTS" id="PR00364">
    <property type="entry name" value="DISEASERSIST"/>
</dbReference>
<dbReference type="CDD" id="cd14798">
    <property type="entry name" value="RX-CC_like"/>
    <property type="match status" value="1"/>
</dbReference>
<dbReference type="InterPro" id="IPR002182">
    <property type="entry name" value="NB-ARC"/>
</dbReference>
<evidence type="ECO:0000259" key="8">
    <source>
        <dbReference type="Pfam" id="PF23598"/>
    </source>
</evidence>
<feature type="domain" description="NB-ARC" evidence="5">
    <location>
        <begin position="171"/>
        <end position="355"/>
    </location>
</feature>
<dbReference type="Pfam" id="PF23559">
    <property type="entry name" value="WHD_DRP"/>
    <property type="match status" value="1"/>
</dbReference>
<dbReference type="Pfam" id="PF18052">
    <property type="entry name" value="Rx_N"/>
    <property type="match status" value="1"/>
</dbReference>
<dbReference type="Gene3D" id="3.40.50.300">
    <property type="entry name" value="P-loop containing nucleotide triphosphate hydrolases"/>
    <property type="match status" value="1"/>
</dbReference>
<dbReference type="SUPFAM" id="SSF52058">
    <property type="entry name" value="L domain-like"/>
    <property type="match status" value="1"/>
</dbReference>
<keyword evidence="10" id="KW-1185">Reference proteome</keyword>
<evidence type="ECO:0000256" key="4">
    <source>
        <dbReference type="ARBA" id="ARBA00022840"/>
    </source>
</evidence>
<dbReference type="PANTHER" id="PTHR36766">
    <property type="entry name" value="PLANT BROAD-SPECTRUM MILDEW RESISTANCE PROTEIN RPW8"/>
    <property type="match status" value="1"/>
</dbReference>
<dbReference type="Pfam" id="PF00931">
    <property type="entry name" value="NB-ARC"/>
    <property type="match status" value="1"/>
</dbReference>
<dbReference type="EMBL" id="JBGMDY010000010">
    <property type="protein sequence ID" value="KAL2320576.1"/>
    <property type="molecule type" value="Genomic_DNA"/>
</dbReference>
<dbReference type="Gene3D" id="1.10.8.430">
    <property type="entry name" value="Helical domain of apoptotic protease-activating factors"/>
    <property type="match status" value="1"/>
</dbReference>
<organism evidence="9 10">
    <name type="scientific">Flemingia macrophylla</name>
    <dbReference type="NCBI Taxonomy" id="520843"/>
    <lineage>
        <taxon>Eukaryota</taxon>
        <taxon>Viridiplantae</taxon>
        <taxon>Streptophyta</taxon>
        <taxon>Embryophyta</taxon>
        <taxon>Tracheophyta</taxon>
        <taxon>Spermatophyta</taxon>
        <taxon>Magnoliopsida</taxon>
        <taxon>eudicotyledons</taxon>
        <taxon>Gunneridae</taxon>
        <taxon>Pentapetalae</taxon>
        <taxon>rosids</taxon>
        <taxon>fabids</taxon>
        <taxon>Fabales</taxon>
        <taxon>Fabaceae</taxon>
        <taxon>Papilionoideae</taxon>
        <taxon>50 kb inversion clade</taxon>
        <taxon>NPAAA clade</taxon>
        <taxon>indigoferoid/millettioid clade</taxon>
        <taxon>Phaseoleae</taxon>
        <taxon>Flemingia</taxon>
    </lineage>
</organism>
<dbReference type="InterPro" id="IPR058922">
    <property type="entry name" value="WHD_DRP"/>
</dbReference>
<dbReference type="InterPro" id="IPR038005">
    <property type="entry name" value="RX-like_CC"/>
</dbReference>
<dbReference type="GO" id="GO:0006952">
    <property type="term" value="P:defense response"/>
    <property type="evidence" value="ECO:0007669"/>
    <property type="project" value="UniProtKB-KW"/>
</dbReference>
<comment type="caution">
    <text evidence="9">The sequence shown here is derived from an EMBL/GenBank/DDBJ whole genome shotgun (WGS) entry which is preliminary data.</text>
</comment>
<dbReference type="Pfam" id="PF23598">
    <property type="entry name" value="LRR_14"/>
    <property type="match status" value="1"/>
</dbReference>
<feature type="domain" description="Disease resistance N-terminal" evidence="6">
    <location>
        <begin position="11"/>
        <end position="98"/>
    </location>
</feature>
<dbReference type="GO" id="GO:0051707">
    <property type="term" value="P:response to other organism"/>
    <property type="evidence" value="ECO:0007669"/>
    <property type="project" value="UniProtKB-ARBA"/>
</dbReference>
<dbReference type="InterPro" id="IPR042197">
    <property type="entry name" value="Apaf_helical"/>
</dbReference>
<feature type="domain" description="Disease resistance protein winged helix" evidence="7">
    <location>
        <begin position="440"/>
        <end position="511"/>
    </location>
</feature>
<evidence type="ECO:0000313" key="9">
    <source>
        <dbReference type="EMBL" id="KAL2320576.1"/>
    </source>
</evidence>
<keyword evidence="4" id="KW-0067">ATP-binding</keyword>
<evidence type="ECO:0000259" key="5">
    <source>
        <dbReference type="Pfam" id="PF00931"/>
    </source>
</evidence>
<accession>A0ABD1LAN5</accession>
<reference evidence="9 10" key="1">
    <citation type="submission" date="2024-08" db="EMBL/GenBank/DDBJ databases">
        <title>Insights into the chromosomal genome structure of Flemingia macrophylla.</title>
        <authorList>
            <person name="Ding Y."/>
            <person name="Zhao Y."/>
            <person name="Bi W."/>
            <person name="Wu M."/>
            <person name="Zhao G."/>
            <person name="Gong Y."/>
            <person name="Li W."/>
            <person name="Zhang P."/>
        </authorList>
    </citation>
    <scope>NUCLEOTIDE SEQUENCE [LARGE SCALE GENOMIC DNA]</scope>
    <source>
        <strain evidence="9">DYQJB</strain>
        <tissue evidence="9">Leaf</tissue>
    </source>
</reference>
<evidence type="ECO:0000256" key="3">
    <source>
        <dbReference type="ARBA" id="ARBA00022821"/>
    </source>
</evidence>
<dbReference type="SUPFAM" id="SSF52540">
    <property type="entry name" value="P-loop containing nucleoside triphosphate hydrolases"/>
    <property type="match status" value="1"/>
</dbReference>
<evidence type="ECO:0000259" key="6">
    <source>
        <dbReference type="Pfam" id="PF18052"/>
    </source>
</evidence>
<gene>
    <name evidence="9" type="ORF">Fmac_029545</name>
</gene>
<evidence type="ECO:0000259" key="7">
    <source>
        <dbReference type="Pfam" id="PF23559"/>
    </source>
</evidence>
<dbReference type="InterPro" id="IPR027417">
    <property type="entry name" value="P-loop_NTPase"/>
</dbReference>
<dbReference type="GO" id="GO:0005524">
    <property type="term" value="F:ATP binding"/>
    <property type="evidence" value="ECO:0007669"/>
    <property type="project" value="UniProtKB-KW"/>
</dbReference>
<dbReference type="InterPro" id="IPR041118">
    <property type="entry name" value="Rx_N"/>
</dbReference>
<sequence>MAESFLFSIAESLVAKLASQAFEEASQLVGVYDQLKEFKETLSLVKAVLLDAQQKQEHNNELKEWLRQLKHVFYDAEDVLDEFECETLRKQMVKTYATTKDKVGYFFSSSNPLVFRYRMAKKIKEISKRLDKVAADRQKFGLQIIDAERLVVHTRELTHSRVANSDVIGRKQDREKIIEILMHQNPNDNNTSLPVIPIVGMGGLGKTTLAKFVFNDERIRECFPLRMWVCVSVEFDLKQLVSKIIKSADNLASSDASRLQNNLNMLDLEQLQIQLTNKLASKKFLLVLDDVWNDNRVKWVELMNLINVGVPESKILVTTRNTSIASMMGTVPSHILQGLSLDDSLSLFFKWAFREGEEKNYPHLINIGREIVKKCGGVPLALRTLGSLLYSKFESNEWEYVRENEIWNLSPEKDDILPALKLSYDLMPSYLRQCFAFFSLYPKDYQFFKYDIMLFWRALGLLESPKKNMKLEEVAVQYLDELLSRSFIQESDQDIGIPLAVKIHDLMHDLAVFVAKDEFRYIDSHSQNIPENVRHVSFAENSLLGNLLATSSVAMRTILFPNGLAGANGEALLNTCLSKFKYLRVLELNRSTCETLPNSIGKLKHLRYFSIMNNHNIKRLPDSICKLQNLQVLRLIRCMEFEALPKGLGKLVSLRVLEITTKQSTLFCNEIASLRSLEHLSIGSSQNLESIFGGVKFPALTNLSVSYCGNLKTLTLEVKSFPKLIALEIIECGNLDLELWKDYHQEQSPWLKLYYVCFSSLPQLVTLPQWVQETVNSLEILVISYCDNLESLPEWLSTLTNLKFLNITNCPKLHSLPDSIHQLTALEKLVIEDCPELCRKYQPHVGEFWSKISHIDDVSIEMESEED</sequence>
<evidence type="ECO:0000256" key="2">
    <source>
        <dbReference type="ARBA" id="ARBA00022741"/>
    </source>
</evidence>
<name>A0ABD1LAN5_9FABA</name>
<dbReference type="Gene3D" id="1.10.10.10">
    <property type="entry name" value="Winged helix-like DNA-binding domain superfamily/Winged helix DNA-binding domain"/>
    <property type="match status" value="1"/>
</dbReference>
<dbReference type="Proteomes" id="UP001603857">
    <property type="component" value="Unassembled WGS sequence"/>
</dbReference>
<keyword evidence="2" id="KW-0547">Nucleotide-binding</keyword>
<protein>
    <submittedName>
        <fullName evidence="9">Uncharacterized protein</fullName>
    </submittedName>
</protein>
<dbReference type="FunFam" id="3.40.50.300:FF:001091">
    <property type="entry name" value="Probable disease resistance protein At1g61300"/>
    <property type="match status" value="1"/>
</dbReference>
<proteinExistence type="predicted"/>
<keyword evidence="3" id="KW-0611">Plant defense</keyword>
<evidence type="ECO:0000313" key="10">
    <source>
        <dbReference type="Proteomes" id="UP001603857"/>
    </source>
</evidence>
<feature type="domain" description="Disease resistance R13L4/SHOC-2-like LRR" evidence="8">
    <location>
        <begin position="575"/>
        <end position="783"/>
    </location>
</feature>
<dbReference type="InterPro" id="IPR036388">
    <property type="entry name" value="WH-like_DNA-bd_sf"/>
</dbReference>
<dbReference type="InterPro" id="IPR055414">
    <property type="entry name" value="LRR_R13L4/SHOC2-like"/>
</dbReference>
<dbReference type="Gene3D" id="1.20.5.4130">
    <property type="match status" value="1"/>
</dbReference>
<dbReference type="PANTHER" id="PTHR36766:SF61">
    <property type="entry name" value="NB-ARC DOMAIN DISEASE RESISTANCE PROTEIN"/>
    <property type="match status" value="1"/>
</dbReference>
<dbReference type="InterPro" id="IPR032675">
    <property type="entry name" value="LRR_dom_sf"/>
</dbReference>
<evidence type="ECO:0000256" key="1">
    <source>
        <dbReference type="ARBA" id="ARBA00022737"/>
    </source>
</evidence>
<keyword evidence="1" id="KW-0677">Repeat</keyword>